<feature type="compositionally biased region" description="Polar residues" evidence="1">
    <location>
        <begin position="76"/>
        <end position="89"/>
    </location>
</feature>
<dbReference type="KEGG" id="bbel:109469833"/>
<dbReference type="Proteomes" id="UP000515135">
    <property type="component" value="Unplaced"/>
</dbReference>
<sequence>MGCGSSKATQVVPASQAWDSTGTKTNAKDVREGSSKSRKSRKGSAGKSSRVKRLSGSTSSIGSLDSSSESDRENRLVSSATSKASNKSGDSGLGDDYAHVITESSNPSAVQQVETERRPKTPDFELTGQAISRTRSGKQRSEDILRQLQQEGLVRPKTSGGGRSLAFEVQLGPANKLPPVNQLPPPRLAKLERRRKKKKLTKEELEEKMRKAEERRQRKEQEVREKAIQTRIKETTQDPMAAFAEHQKELAEKVEEKVNEAEKKREAHLKALRDRLRQKEEHAKKVREAKLKALENPPQDMEIKEDITATS</sequence>
<feature type="compositionally biased region" description="Basic and acidic residues" evidence="1">
    <location>
        <begin position="114"/>
        <end position="123"/>
    </location>
</feature>
<dbReference type="PANTHER" id="PTHR10104">
    <property type="entry name" value="STATHMIN"/>
    <property type="match status" value="1"/>
</dbReference>
<feature type="compositionally biased region" description="Basic and acidic residues" evidence="1">
    <location>
        <begin position="201"/>
        <end position="236"/>
    </location>
</feature>
<dbReference type="PRINTS" id="PR00345">
    <property type="entry name" value="STATHMIN"/>
</dbReference>
<reference evidence="3" key="1">
    <citation type="submission" date="2025-08" db="UniProtKB">
        <authorList>
            <consortium name="RefSeq"/>
        </authorList>
    </citation>
    <scope>IDENTIFICATION</scope>
    <source>
        <tissue evidence="3">Gonad</tissue>
    </source>
</reference>
<feature type="region of interest" description="Disordered" evidence="1">
    <location>
        <begin position="276"/>
        <end position="311"/>
    </location>
</feature>
<dbReference type="GO" id="GO:0031110">
    <property type="term" value="P:regulation of microtubule polymerization or depolymerization"/>
    <property type="evidence" value="ECO:0007669"/>
    <property type="project" value="InterPro"/>
</dbReference>
<feature type="compositionally biased region" description="Basic and acidic residues" evidence="1">
    <location>
        <begin position="276"/>
        <end position="293"/>
    </location>
</feature>
<feature type="compositionally biased region" description="Basic and acidic residues" evidence="1">
    <location>
        <begin position="301"/>
        <end position="311"/>
    </location>
</feature>
<accession>A0A6P4Z3F9</accession>
<dbReference type="SUPFAM" id="SSF101494">
    <property type="entry name" value="Stathmin"/>
    <property type="match status" value="1"/>
</dbReference>
<feature type="compositionally biased region" description="Low complexity" evidence="1">
    <location>
        <begin position="54"/>
        <end position="67"/>
    </location>
</feature>
<dbReference type="InterPro" id="IPR000956">
    <property type="entry name" value="Stathmin_fam"/>
</dbReference>
<gene>
    <name evidence="3" type="primary">LOC109469833</name>
</gene>
<evidence type="ECO:0000256" key="1">
    <source>
        <dbReference type="SAM" id="MobiDB-lite"/>
    </source>
</evidence>
<dbReference type="PANTHER" id="PTHR10104:SF20">
    <property type="entry name" value="STATHMIN DOMAIN-CONTAINING PROTEIN 1"/>
    <property type="match status" value="1"/>
</dbReference>
<name>A0A6P4Z3F9_BRABE</name>
<feature type="region of interest" description="Disordered" evidence="1">
    <location>
        <begin position="1"/>
        <end position="239"/>
    </location>
</feature>
<dbReference type="Gene3D" id="6.10.280.30">
    <property type="match status" value="1"/>
</dbReference>
<feature type="compositionally biased region" description="Polar residues" evidence="1">
    <location>
        <begin position="1"/>
        <end position="25"/>
    </location>
</feature>
<keyword evidence="2" id="KW-1185">Reference proteome</keyword>
<dbReference type="PROSITE" id="PS51663">
    <property type="entry name" value="STATHMIN_3"/>
    <property type="match status" value="1"/>
</dbReference>
<dbReference type="OrthoDB" id="10057469at2759"/>
<evidence type="ECO:0000313" key="3">
    <source>
        <dbReference type="RefSeq" id="XP_019624116.1"/>
    </source>
</evidence>
<feature type="compositionally biased region" description="Basic residues" evidence="1">
    <location>
        <begin position="36"/>
        <end position="53"/>
    </location>
</feature>
<dbReference type="Pfam" id="PF00836">
    <property type="entry name" value="Stathmin"/>
    <property type="match status" value="1"/>
</dbReference>
<dbReference type="AlphaFoldDB" id="A0A6P4Z3F9"/>
<proteinExistence type="predicted"/>
<dbReference type="RefSeq" id="XP_019624116.1">
    <property type="nucleotide sequence ID" value="XM_019768557.1"/>
</dbReference>
<feature type="compositionally biased region" description="Polar residues" evidence="1">
    <location>
        <begin position="102"/>
        <end position="113"/>
    </location>
</feature>
<dbReference type="InterPro" id="IPR036002">
    <property type="entry name" value="Stathmin_sf"/>
</dbReference>
<evidence type="ECO:0000313" key="2">
    <source>
        <dbReference type="Proteomes" id="UP000515135"/>
    </source>
</evidence>
<dbReference type="GeneID" id="109469833"/>
<feature type="compositionally biased region" description="Basic and acidic residues" evidence="1">
    <location>
        <begin position="26"/>
        <end position="35"/>
    </location>
</feature>
<organism evidence="2 3">
    <name type="scientific">Branchiostoma belcheri</name>
    <name type="common">Amphioxus</name>
    <dbReference type="NCBI Taxonomy" id="7741"/>
    <lineage>
        <taxon>Eukaryota</taxon>
        <taxon>Metazoa</taxon>
        <taxon>Chordata</taxon>
        <taxon>Cephalochordata</taxon>
        <taxon>Leptocardii</taxon>
        <taxon>Amphioxiformes</taxon>
        <taxon>Branchiostomatidae</taxon>
        <taxon>Branchiostoma</taxon>
    </lineage>
</organism>
<protein>
    <submittedName>
        <fullName evidence="3">Stathmin domain-containing protein 1-like isoform X1</fullName>
    </submittedName>
</protein>